<dbReference type="Pfam" id="PF13495">
    <property type="entry name" value="Phage_int_SAM_4"/>
    <property type="match status" value="1"/>
</dbReference>
<comment type="caution">
    <text evidence="4">The sequence shown here is derived from an EMBL/GenBank/DDBJ whole genome shotgun (WGS) entry which is preliminary data.</text>
</comment>
<reference evidence="4 5" key="1">
    <citation type="submission" date="2018-03" db="EMBL/GenBank/DDBJ databases">
        <title>Bacillus urumqiensis sp. nov., a moderately haloalkaliphilic bacterium isolated from a salt lake.</title>
        <authorList>
            <person name="Zhao B."/>
            <person name="Liao Z."/>
        </authorList>
    </citation>
    <scope>NUCLEOTIDE SEQUENCE [LARGE SCALE GENOMIC DNA]</scope>
    <source>
        <strain evidence="4 5">BZ-SZ-XJ18</strain>
    </source>
</reference>
<proteinExistence type="predicted"/>
<dbReference type="OrthoDB" id="107900at2"/>
<evidence type="ECO:0000313" key="5">
    <source>
        <dbReference type="Proteomes" id="UP000243650"/>
    </source>
</evidence>
<evidence type="ECO:0000256" key="1">
    <source>
        <dbReference type="ARBA" id="ARBA00023125"/>
    </source>
</evidence>
<dbReference type="GO" id="GO:0015074">
    <property type="term" value="P:DNA integration"/>
    <property type="evidence" value="ECO:0007669"/>
    <property type="project" value="InterPro"/>
</dbReference>
<dbReference type="Gene3D" id="1.10.150.130">
    <property type="match status" value="1"/>
</dbReference>
<evidence type="ECO:0000313" key="4">
    <source>
        <dbReference type="EMBL" id="PRO66720.1"/>
    </source>
</evidence>
<keyword evidence="1 2" id="KW-0238">DNA-binding</keyword>
<evidence type="ECO:0000256" key="2">
    <source>
        <dbReference type="PROSITE-ProRule" id="PRU01248"/>
    </source>
</evidence>
<keyword evidence="5" id="KW-1185">Reference proteome</keyword>
<protein>
    <recommendedName>
        <fullName evidence="3">Core-binding (CB) domain-containing protein</fullName>
    </recommendedName>
</protein>
<accession>A0A2P6MKA9</accession>
<organism evidence="4 5">
    <name type="scientific">Alkalicoccus urumqiensis</name>
    <name type="common">Bacillus urumqiensis</name>
    <dbReference type="NCBI Taxonomy" id="1548213"/>
    <lineage>
        <taxon>Bacteria</taxon>
        <taxon>Bacillati</taxon>
        <taxon>Bacillota</taxon>
        <taxon>Bacilli</taxon>
        <taxon>Bacillales</taxon>
        <taxon>Bacillaceae</taxon>
        <taxon>Alkalicoccus</taxon>
    </lineage>
</organism>
<evidence type="ECO:0000259" key="3">
    <source>
        <dbReference type="PROSITE" id="PS51900"/>
    </source>
</evidence>
<name>A0A2P6MKA9_ALKUR</name>
<gene>
    <name evidence="4" type="ORF">C6I21_01970</name>
</gene>
<dbReference type="InterPro" id="IPR010998">
    <property type="entry name" value="Integrase_recombinase_N"/>
</dbReference>
<dbReference type="InterPro" id="IPR004107">
    <property type="entry name" value="Integrase_SAM-like_N"/>
</dbReference>
<dbReference type="PROSITE" id="PS51900">
    <property type="entry name" value="CB"/>
    <property type="match status" value="1"/>
</dbReference>
<dbReference type="EMBL" id="PVNS01000002">
    <property type="protein sequence ID" value="PRO66720.1"/>
    <property type="molecule type" value="Genomic_DNA"/>
</dbReference>
<dbReference type="SUPFAM" id="SSF47823">
    <property type="entry name" value="lambda integrase-like, N-terminal domain"/>
    <property type="match status" value="1"/>
</dbReference>
<dbReference type="RefSeq" id="WP_105957756.1">
    <property type="nucleotide sequence ID" value="NZ_PVNS01000002.1"/>
</dbReference>
<feature type="domain" description="Core-binding (CB)" evidence="3">
    <location>
        <begin position="4"/>
        <end position="125"/>
    </location>
</feature>
<dbReference type="Proteomes" id="UP000243650">
    <property type="component" value="Unassembled WGS sequence"/>
</dbReference>
<sequence length="125" mass="15320">MYLTEFQRHIDDYMLYCHAKGLRPKTMHSYEQTMRLFAQWCEAEQNVSKPSAVTPELIREYMKYLQERGKYTVVADKQSEFWNYPDNRPERKQRKPRRHAGRIGFAYGRRWRRVTKQRRLAGRPF</sequence>
<dbReference type="InterPro" id="IPR044068">
    <property type="entry name" value="CB"/>
</dbReference>
<dbReference type="AlphaFoldDB" id="A0A2P6MKA9"/>
<dbReference type="GO" id="GO:0003677">
    <property type="term" value="F:DNA binding"/>
    <property type="evidence" value="ECO:0007669"/>
    <property type="project" value="UniProtKB-UniRule"/>
</dbReference>